<dbReference type="Pfam" id="PF00149">
    <property type="entry name" value="Metallophos"/>
    <property type="match status" value="1"/>
</dbReference>
<reference evidence="6 7" key="1">
    <citation type="submission" date="2024-04" db="EMBL/GenBank/DDBJ databases">
        <title>Tritrichomonas musculus Genome.</title>
        <authorList>
            <person name="Alves-Ferreira E."/>
            <person name="Grigg M."/>
            <person name="Lorenzi H."/>
            <person name="Galac M."/>
        </authorList>
    </citation>
    <scope>NUCLEOTIDE SEQUENCE [LARGE SCALE GENOMIC DNA]</scope>
    <source>
        <strain evidence="6 7">EAF2021</strain>
    </source>
</reference>
<protein>
    <recommendedName>
        <fullName evidence="4">Serine/threonine-protein phosphatase</fullName>
        <ecNumber evidence="4">3.1.3.16</ecNumber>
    </recommendedName>
</protein>
<evidence type="ECO:0000313" key="7">
    <source>
        <dbReference type="Proteomes" id="UP001470230"/>
    </source>
</evidence>
<evidence type="ECO:0000256" key="1">
    <source>
        <dbReference type="ARBA" id="ARBA00022723"/>
    </source>
</evidence>
<organism evidence="6 7">
    <name type="scientific">Tritrichomonas musculus</name>
    <dbReference type="NCBI Taxonomy" id="1915356"/>
    <lineage>
        <taxon>Eukaryota</taxon>
        <taxon>Metamonada</taxon>
        <taxon>Parabasalia</taxon>
        <taxon>Tritrichomonadida</taxon>
        <taxon>Tritrichomonadidae</taxon>
        <taxon>Tritrichomonas</taxon>
    </lineage>
</organism>
<evidence type="ECO:0000313" key="6">
    <source>
        <dbReference type="EMBL" id="KAK8894625.1"/>
    </source>
</evidence>
<keyword evidence="7" id="KW-1185">Reference proteome</keyword>
<accession>A0ABR2KU12</accession>
<name>A0ABR2KU12_9EUKA</name>
<proteinExistence type="inferred from homology"/>
<dbReference type="PRINTS" id="PR00114">
    <property type="entry name" value="STPHPHTASE"/>
</dbReference>
<keyword evidence="3" id="KW-0464">Manganese</keyword>
<evidence type="ECO:0000259" key="5">
    <source>
        <dbReference type="PROSITE" id="PS00125"/>
    </source>
</evidence>
<dbReference type="Proteomes" id="UP001470230">
    <property type="component" value="Unassembled WGS sequence"/>
</dbReference>
<dbReference type="EC" id="3.1.3.16" evidence="4"/>
<keyword evidence="1" id="KW-0479">Metal-binding</keyword>
<dbReference type="SMART" id="SM00156">
    <property type="entry name" value="PP2Ac"/>
    <property type="match status" value="1"/>
</dbReference>
<dbReference type="Gene3D" id="3.60.21.10">
    <property type="match status" value="1"/>
</dbReference>
<evidence type="ECO:0000256" key="4">
    <source>
        <dbReference type="RuleBase" id="RU004273"/>
    </source>
</evidence>
<dbReference type="EMBL" id="JAPFFF010000003">
    <property type="protein sequence ID" value="KAK8894625.1"/>
    <property type="molecule type" value="Genomic_DNA"/>
</dbReference>
<evidence type="ECO:0000256" key="3">
    <source>
        <dbReference type="ARBA" id="ARBA00023211"/>
    </source>
</evidence>
<dbReference type="InterPro" id="IPR006186">
    <property type="entry name" value="Ser/Thr-sp_prot-phosphatase"/>
</dbReference>
<feature type="domain" description="Serine/threonine specific protein phosphatases" evidence="5">
    <location>
        <begin position="109"/>
        <end position="114"/>
    </location>
</feature>
<comment type="catalytic activity">
    <reaction evidence="4">
        <text>O-phospho-L-threonyl-[protein] + H2O = L-threonyl-[protein] + phosphate</text>
        <dbReference type="Rhea" id="RHEA:47004"/>
        <dbReference type="Rhea" id="RHEA-COMP:11060"/>
        <dbReference type="Rhea" id="RHEA-COMP:11605"/>
        <dbReference type="ChEBI" id="CHEBI:15377"/>
        <dbReference type="ChEBI" id="CHEBI:30013"/>
        <dbReference type="ChEBI" id="CHEBI:43474"/>
        <dbReference type="ChEBI" id="CHEBI:61977"/>
        <dbReference type="EC" id="3.1.3.16"/>
    </reaction>
</comment>
<dbReference type="PANTHER" id="PTHR45619">
    <property type="entry name" value="SERINE/THREONINE-PROTEIN PHOSPHATASE PP2A-RELATED"/>
    <property type="match status" value="1"/>
</dbReference>
<comment type="similarity">
    <text evidence="4">Belongs to the PPP phosphatase family.</text>
</comment>
<dbReference type="InterPro" id="IPR029052">
    <property type="entry name" value="Metallo-depent_PP-like"/>
</dbReference>
<dbReference type="InterPro" id="IPR047129">
    <property type="entry name" value="PPA2-like"/>
</dbReference>
<dbReference type="SUPFAM" id="SSF56300">
    <property type="entry name" value="Metallo-dependent phosphatases"/>
    <property type="match status" value="1"/>
</dbReference>
<evidence type="ECO:0000256" key="2">
    <source>
        <dbReference type="ARBA" id="ARBA00022801"/>
    </source>
</evidence>
<keyword evidence="2 4" id="KW-0378">Hydrolase</keyword>
<dbReference type="InterPro" id="IPR004843">
    <property type="entry name" value="Calcineurin-like_PHP"/>
</dbReference>
<comment type="caution">
    <text evidence="6">The sequence shown here is derived from an EMBL/GenBank/DDBJ whole genome shotgun (WGS) entry which is preliminary data.</text>
</comment>
<sequence>MEFDIDEVIETLKRGEIVEEKKAVSILNILKEILYLENNLLQLSSPITVCGDVHGQLDDVIYLFKKAGGEKNQKFLFLGDYVDRGKFSINTFLLLACYKLKYKENFYMLRGNHESRQVSFKYGLYAETMAYYGHNGIWFLLNNIFDFLPLAAIIDHSIFAVHGGLSPDLKYIYQLQSVNRMVEVPSTGLIADLLWSDPDEGGNQWRCNSRGSGYVFYKRQAEEFLHNNKLDKIVRAHQLANSGFEYKFSPKSKKSSPSSFLMDKDEDNLSGYNSDKSQYLSDGSEGKLLLVWSAPNYMYTSNNKASILKYNYNEGQKYHLIIFDPSRDRLQPPGGVREGATTSYFV</sequence>
<gene>
    <name evidence="6" type="ORF">M9Y10_023062</name>
</gene>
<dbReference type="PROSITE" id="PS00125">
    <property type="entry name" value="SER_THR_PHOSPHATASE"/>
    <property type="match status" value="1"/>
</dbReference>